<dbReference type="EMBL" id="JAKZBV010000002">
    <property type="protein sequence ID" value="MCH6472407.1"/>
    <property type="molecule type" value="Genomic_DNA"/>
</dbReference>
<sequence length="62" mass="6678">MEIIVGSRPAARLGRGLPGHQADPQPGRSQDRMLRALVRAGMSEEAALEQIARLRAGDIWSG</sequence>
<proteinExistence type="predicted"/>
<keyword evidence="3" id="KW-1185">Reference proteome</keyword>
<evidence type="ECO:0000313" key="2">
    <source>
        <dbReference type="EMBL" id="MCH6472407.1"/>
    </source>
</evidence>
<protein>
    <submittedName>
        <fullName evidence="2">Uncharacterized protein</fullName>
    </submittedName>
</protein>
<accession>A0ABS9U7R4</accession>
<dbReference type="RefSeq" id="WP_241056577.1">
    <property type="nucleotide sequence ID" value="NZ_JAKZBV010000002.1"/>
</dbReference>
<reference evidence="2 3" key="1">
    <citation type="submission" date="2022-03" db="EMBL/GenBank/DDBJ databases">
        <title>Sinomonas sp. isolated from a soil.</title>
        <authorList>
            <person name="Han J."/>
            <person name="Kim D.-U."/>
        </authorList>
    </citation>
    <scope>NUCLEOTIDE SEQUENCE [LARGE SCALE GENOMIC DNA]</scope>
    <source>
        <strain evidence="2 3">5-5</strain>
    </source>
</reference>
<evidence type="ECO:0000256" key="1">
    <source>
        <dbReference type="SAM" id="MobiDB-lite"/>
    </source>
</evidence>
<organism evidence="2 3">
    <name type="scientific">Sinomonas terrae</name>
    <dbReference type="NCBI Taxonomy" id="2908838"/>
    <lineage>
        <taxon>Bacteria</taxon>
        <taxon>Bacillati</taxon>
        <taxon>Actinomycetota</taxon>
        <taxon>Actinomycetes</taxon>
        <taxon>Micrococcales</taxon>
        <taxon>Micrococcaceae</taxon>
        <taxon>Sinomonas</taxon>
    </lineage>
</organism>
<dbReference type="Proteomes" id="UP001202922">
    <property type="component" value="Unassembled WGS sequence"/>
</dbReference>
<feature type="region of interest" description="Disordered" evidence="1">
    <location>
        <begin position="1"/>
        <end position="30"/>
    </location>
</feature>
<gene>
    <name evidence="2" type="ORF">L0M17_20980</name>
</gene>
<comment type="caution">
    <text evidence="2">The sequence shown here is derived from an EMBL/GenBank/DDBJ whole genome shotgun (WGS) entry which is preliminary data.</text>
</comment>
<evidence type="ECO:0000313" key="3">
    <source>
        <dbReference type="Proteomes" id="UP001202922"/>
    </source>
</evidence>
<name>A0ABS9U7R4_9MICC</name>